<accession>A0A969PQF6</accession>
<feature type="transmembrane region" description="Helical" evidence="1">
    <location>
        <begin position="73"/>
        <end position="91"/>
    </location>
</feature>
<keyword evidence="1" id="KW-1133">Transmembrane helix</keyword>
<dbReference type="AlphaFoldDB" id="A0A969PQF6"/>
<protein>
    <recommendedName>
        <fullName evidence="4">DUF4181 domain-containing protein</fullName>
    </recommendedName>
</protein>
<keyword evidence="3" id="KW-1185">Reference proteome</keyword>
<comment type="caution">
    <text evidence="2">The sequence shown here is derived from an EMBL/GenBank/DDBJ whole genome shotgun (WGS) entry which is preliminary data.</text>
</comment>
<proteinExistence type="predicted"/>
<evidence type="ECO:0000313" key="2">
    <source>
        <dbReference type="EMBL" id="NJP37498.1"/>
    </source>
</evidence>
<gene>
    <name evidence="2" type="ORF">HCN83_07845</name>
</gene>
<keyword evidence="1" id="KW-0812">Transmembrane</keyword>
<organism evidence="2 3">
    <name type="scientific">Alkalicoccus luteus</name>
    <dbReference type="NCBI Taxonomy" id="1237094"/>
    <lineage>
        <taxon>Bacteria</taxon>
        <taxon>Bacillati</taxon>
        <taxon>Bacillota</taxon>
        <taxon>Bacilli</taxon>
        <taxon>Bacillales</taxon>
        <taxon>Bacillaceae</taxon>
        <taxon>Alkalicoccus</taxon>
    </lineage>
</organism>
<name>A0A969PQF6_9BACI</name>
<evidence type="ECO:0000256" key="1">
    <source>
        <dbReference type="SAM" id="Phobius"/>
    </source>
</evidence>
<reference evidence="2 3" key="1">
    <citation type="submission" date="2020-03" db="EMBL/GenBank/DDBJ databases">
        <title>Assessment of the enzymatic potential of alkaline-tolerant lipase obtained from Bacillus luteus H11 (technogenic soil) for the bioremediation of saline soils contaminated with petroleum substances.</title>
        <authorList>
            <person name="Kalwasinska A."/>
        </authorList>
    </citation>
    <scope>NUCLEOTIDE SEQUENCE [LARGE SCALE GENOMIC DNA]</scope>
    <source>
        <strain evidence="2 3">H11</strain>
    </source>
</reference>
<evidence type="ECO:0000313" key="3">
    <source>
        <dbReference type="Proteomes" id="UP000752012"/>
    </source>
</evidence>
<feature type="transmembrane region" description="Helical" evidence="1">
    <location>
        <begin position="6"/>
        <end position="24"/>
    </location>
</feature>
<keyword evidence="1" id="KW-0472">Membrane</keyword>
<sequence>MIWIIFSIATALLFMSLWGLRKWVGLERHEVNQDWGRGFKALRFGITAAGIAAILIRAGLGEVQLIAGTAVEVSLIAVTMVMLQQLVQLVYDVRFAKDKRVKCYSAGVSILLFLYILGMVSMIVLFTT</sequence>
<evidence type="ECO:0008006" key="4">
    <source>
        <dbReference type="Google" id="ProtNLM"/>
    </source>
</evidence>
<dbReference type="EMBL" id="JAATHJ010000009">
    <property type="protein sequence ID" value="NJP37498.1"/>
    <property type="molecule type" value="Genomic_DNA"/>
</dbReference>
<dbReference type="Proteomes" id="UP000752012">
    <property type="component" value="Unassembled WGS sequence"/>
</dbReference>
<feature type="transmembrane region" description="Helical" evidence="1">
    <location>
        <begin position="44"/>
        <end position="67"/>
    </location>
</feature>
<dbReference type="RefSeq" id="WP_168006103.1">
    <property type="nucleotide sequence ID" value="NZ_JAATHJ010000009.1"/>
</dbReference>
<feature type="transmembrane region" description="Helical" evidence="1">
    <location>
        <begin position="103"/>
        <end position="126"/>
    </location>
</feature>